<feature type="compositionally biased region" description="Basic residues" evidence="5">
    <location>
        <begin position="329"/>
        <end position="338"/>
    </location>
</feature>
<dbReference type="GO" id="GO:0032469">
    <property type="term" value="P:endoplasmic reticulum calcium ion homeostasis"/>
    <property type="evidence" value="ECO:0007669"/>
    <property type="project" value="InterPro"/>
</dbReference>
<evidence type="ECO:0000256" key="6">
    <source>
        <dbReference type="SAM" id="Phobius"/>
    </source>
</evidence>
<dbReference type="GO" id="GO:0016020">
    <property type="term" value="C:membrane"/>
    <property type="evidence" value="ECO:0007669"/>
    <property type="project" value="UniProtKB-SubCell"/>
</dbReference>
<evidence type="ECO:0000256" key="5">
    <source>
        <dbReference type="SAM" id="MobiDB-lite"/>
    </source>
</evidence>
<feature type="compositionally biased region" description="Basic and acidic residues" evidence="5">
    <location>
        <begin position="301"/>
        <end position="314"/>
    </location>
</feature>
<keyword evidence="3 6" id="KW-1133">Transmembrane helix</keyword>
<keyword evidence="2 6" id="KW-0812">Transmembrane</keyword>
<evidence type="ECO:0000313" key="7">
    <source>
        <dbReference type="EMBL" id="OSX68944.1"/>
    </source>
</evidence>
<dbReference type="GO" id="GO:0005509">
    <property type="term" value="F:calcium ion binding"/>
    <property type="evidence" value="ECO:0007669"/>
    <property type="project" value="InterPro"/>
</dbReference>
<keyword evidence="4 6" id="KW-0472">Membrane</keyword>
<sequence length="345" mass="37341">MHLDAAQVWWFERVVLALCAAYVGVFLYGRSVNERVVAVWSTTLTSAVEGEFAAVGVDAVGTKIHKDGQGIFHFYASGRRHVSALTCTLSLKRRFDLFTLLQTPIARGDVDQCSLLLTLPDEDGGSSSSGGGGRGGGSSMEPLMWALVRRREVKRFRRANRVLEALAGQVPSPAGAWAQPFLALADQPETGVALLPPSVAEVLSALAPWLFSLHVTDCGVGNVQAGASKRAVEMVVEVPAAAPPAEVNMVVTAAVRLVLWYADFLPNVRLPPPVRQRAVAVRADWAYKEAEPARLAAAEARQAERDAAAEREAAQRSPAAQLKHEEKMRKKGMRKRQGGRVMVMR</sequence>
<evidence type="ECO:0000256" key="1">
    <source>
        <dbReference type="ARBA" id="ARBA00004167"/>
    </source>
</evidence>
<dbReference type="AlphaFoldDB" id="A0A1X6NK13"/>
<evidence type="ECO:0000256" key="4">
    <source>
        <dbReference type="ARBA" id="ARBA00023136"/>
    </source>
</evidence>
<comment type="subcellular location">
    <subcellularLocation>
        <location evidence="1">Membrane</location>
        <topology evidence="1">Single-pass membrane protein</topology>
    </subcellularLocation>
</comment>
<gene>
    <name evidence="7" type="ORF">BU14_2059s0001</name>
</gene>
<reference evidence="7 8" key="1">
    <citation type="submission" date="2017-03" db="EMBL/GenBank/DDBJ databases">
        <title>WGS assembly of Porphyra umbilicalis.</title>
        <authorList>
            <person name="Brawley S.H."/>
            <person name="Blouin N.A."/>
            <person name="Ficko-Blean E."/>
            <person name="Wheeler G.L."/>
            <person name="Lohr M."/>
            <person name="Goodson H.V."/>
            <person name="Jenkins J.W."/>
            <person name="Blaby-Haas C.E."/>
            <person name="Helliwell K.E."/>
            <person name="Chan C."/>
            <person name="Marriage T."/>
            <person name="Bhattacharya D."/>
            <person name="Klein A.S."/>
            <person name="Badis Y."/>
            <person name="Brodie J."/>
            <person name="Cao Y."/>
            <person name="Collen J."/>
            <person name="Dittami S.M."/>
            <person name="Gachon C.M."/>
            <person name="Green B.R."/>
            <person name="Karpowicz S."/>
            <person name="Kim J.W."/>
            <person name="Kudahl U."/>
            <person name="Lin S."/>
            <person name="Michel G."/>
            <person name="Mittag M."/>
            <person name="Olson B.J."/>
            <person name="Pangilinan J."/>
            <person name="Peng Y."/>
            <person name="Qiu H."/>
            <person name="Shu S."/>
            <person name="Singer J.T."/>
            <person name="Smith A.G."/>
            <person name="Sprecher B.N."/>
            <person name="Wagner V."/>
            <person name="Wang W."/>
            <person name="Wang Z.-Y."/>
            <person name="Yan J."/>
            <person name="Yarish C."/>
            <person name="Zoeuner-Riek S."/>
            <person name="Zhuang Y."/>
            <person name="Zou Y."/>
            <person name="Lindquist E.A."/>
            <person name="Grimwood J."/>
            <person name="Barry K."/>
            <person name="Rokhsar D.S."/>
            <person name="Schmutz J."/>
            <person name="Stiller J.W."/>
            <person name="Grossman A.R."/>
            <person name="Prochnik S.E."/>
        </authorList>
    </citation>
    <scope>NUCLEOTIDE SEQUENCE [LARGE SCALE GENOMIC DNA]</scope>
    <source>
        <strain evidence="7">4086291</strain>
    </source>
</reference>
<dbReference type="EMBL" id="KV919933">
    <property type="protein sequence ID" value="OSX68944.1"/>
    <property type="molecule type" value="Genomic_DNA"/>
</dbReference>
<dbReference type="InterPro" id="IPR012879">
    <property type="entry name" value="CCDC47"/>
</dbReference>
<evidence type="ECO:0000313" key="8">
    <source>
        <dbReference type="Proteomes" id="UP000218209"/>
    </source>
</evidence>
<organism evidence="7 8">
    <name type="scientific">Porphyra umbilicalis</name>
    <name type="common">Purple laver</name>
    <name type="synonym">Red alga</name>
    <dbReference type="NCBI Taxonomy" id="2786"/>
    <lineage>
        <taxon>Eukaryota</taxon>
        <taxon>Rhodophyta</taxon>
        <taxon>Bangiophyceae</taxon>
        <taxon>Bangiales</taxon>
        <taxon>Bangiaceae</taxon>
        <taxon>Porphyra</taxon>
    </lineage>
</organism>
<dbReference type="OrthoDB" id="10039147at2759"/>
<dbReference type="GO" id="GO:0005783">
    <property type="term" value="C:endoplasmic reticulum"/>
    <property type="evidence" value="ECO:0007669"/>
    <property type="project" value="InterPro"/>
</dbReference>
<evidence type="ECO:0008006" key="9">
    <source>
        <dbReference type="Google" id="ProtNLM"/>
    </source>
</evidence>
<proteinExistence type="predicted"/>
<feature type="region of interest" description="Disordered" evidence="5">
    <location>
        <begin position="298"/>
        <end position="345"/>
    </location>
</feature>
<feature type="transmembrane region" description="Helical" evidence="6">
    <location>
        <begin position="6"/>
        <end position="28"/>
    </location>
</feature>
<name>A0A1X6NK13_PORUM</name>
<accession>A0A1X6NK13</accession>
<dbReference type="Proteomes" id="UP000218209">
    <property type="component" value="Unassembled WGS sequence"/>
</dbReference>
<dbReference type="PANTHER" id="PTHR12883">
    <property type="entry name" value="ADIPOCYTE-SPECIFIC PROTEIN 4-RELATED"/>
    <property type="match status" value="1"/>
</dbReference>
<evidence type="ECO:0000256" key="3">
    <source>
        <dbReference type="ARBA" id="ARBA00022989"/>
    </source>
</evidence>
<protein>
    <recommendedName>
        <fullName evidence="9">DUF1682 domain-containing protein</fullName>
    </recommendedName>
</protein>
<evidence type="ECO:0000256" key="2">
    <source>
        <dbReference type="ARBA" id="ARBA00022692"/>
    </source>
</evidence>
<dbReference type="Pfam" id="PF07946">
    <property type="entry name" value="CCDC47"/>
    <property type="match status" value="1"/>
</dbReference>
<dbReference type="PANTHER" id="PTHR12883:SF0">
    <property type="entry name" value="PAT COMPLEX SUBUNIT CCDC47"/>
    <property type="match status" value="1"/>
</dbReference>
<keyword evidence="8" id="KW-1185">Reference proteome</keyword>